<dbReference type="InterPro" id="IPR052336">
    <property type="entry name" value="MlaD_Phospholipid_Transporter"/>
</dbReference>
<gene>
    <name evidence="3" type="ORF">SAMN02745206_00169</name>
</gene>
<proteinExistence type="predicted"/>
<dbReference type="InterPro" id="IPR003399">
    <property type="entry name" value="Mce/MlaD"/>
</dbReference>
<evidence type="ECO:0000259" key="2">
    <source>
        <dbReference type="Pfam" id="PF02470"/>
    </source>
</evidence>
<dbReference type="OrthoDB" id="9788420at2"/>
<accession>A0A1M4SRQ2</accession>
<dbReference type="GO" id="GO:0005543">
    <property type="term" value="F:phospholipid binding"/>
    <property type="evidence" value="ECO:0007669"/>
    <property type="project" value="TreeGrafter"/>
</dbReference>
<keyword evidence="4" id="KW-1185">Reference proteome</keyword>
<keyword evidence="1" id="KW-1133">Transmembrane helix</keyword>
<dbReference type="RefSeq" id="WP_073036030.1">
    <property type="nucleotide sequence ID" value="NZ_FQVB01000003.1"/>
</dbReference>
<dbReference type="PANTHER" id="PTHR33371:SF4">
    <property type="entry name" value="INTERMEMBRANE PHOSPHOLIPID TRANSPORT SYSTEM BINDING PROTEIN MLAD"/>
    <property type="match status" value="1"/>
</dbReference>
<dbReference type="PROSITE" id="PS51257">
    <property type="entry name" value="PROKAR_LIPOPROTEIN"/>
    <property type="match status" value="1"/>
</dbReference>
<keyword evidence="1" id="KW-0472">Membrane</keyword>
<dbReference type="GO" id="GO:0005548">
    <property type="term" value="F:phospholipid transporter activity"/>
    <property type="evidence" value="ECO:0007669"/>
    <property type="project" value="TreeGrafter"/>
</dbReference>
<feature type="domain" description="Mce/MlaD" evidence="2">
    <location>
        <begin position="41"/>
        <end position="115"/>
    </location>
</feature>
<dbReference type="PANTHER" id="PTHR33371">
    <property type="entry name" value="INTERMEMBRANE PHOSPHOLIPID TRANSPORT SYSTEM BINDING PROTEIN MLAD-RELATED"/>
    <property type="match status" value="1"/>
</dbReference>
<evidence type="ECO:0000256" key="1">
    <source>
        <dbReference type="SAM" id="Phobius"/>
    </source>
</evidence>
<evidence type="ECO:0000313" key="3">
    <source>
        <dbReference type="EMBL" id="SHE34943.1"/>
    </source>
</evidence>
<dbReference type="AlphaFoldDB" id="A0A1M4SRQ2"/>
<dbReference type="Proteomes" id="UP000184076">
    <property type="component" value="Unassembled WGS sequence"/>
</dbReference>
<dbReference type="EMBL" id="FQVB01000003">
    <property type="protein sequence ID" value="SHE34943.1"/>
    <property type="molecule type" value="Genomic_DNA"/>
</dbReference>
<dbReference type="NCBIfam" id="TIGR04430">
    <property type="entry name" value="OM_asym_MlaD"/>
    <property type="match status" value="1"/>
</dbReference>
<dbReference type="InterPro" id="IPR030970">
    <property type="entry name" value="ABC_MlaD"/>
</dbReference>
<organism evidence="3 4">
    <name type="scientific">Desulfacinum infernum DSM 9756</name>
    <dbReference type="NCBI Taxonomy" id="1121391"/>
    <lineage>
        <taxon>Bacteria</taxon>
        <taxon>Pseudomonadati</taxon>
        <taxon>Thermodesulfobacteriota</taxon>
        <taxon>Syntrophobacteria</taxon>
        <taxon>Syntrophobacterales</taxon>
        <taxon>Syntrophobacteraceae</taxon>
        <taxon>Desulfacinum</taxon>
    </lineage>
</organism>
<name>A0A1M4SRQ2_9BACT</name>
<dbReference type="STRING" id="1121391.SAMN02745206_00169"/>
<evidence type="ECO:0000313" key="4">
    <source>
        <dbReference type="Proteomes" id="UP000184076"/>
    </source>
</evidence>
<keyword evidence="1" id="KW-0812">Transmembrane</keyword>
<reference evidence="4" key="1">
    <citation type="submission" date="2016-11" db="EMBL/GenBank/DDBJ databases">
        <authorList>
            <person name="Varghese N."/>
            <person name="Submissions S."/>
        </authorList>
    </citation>
    <scope>NUCLEOTIDE SEQUENCE [LARGE SCALE GENOMIC DNA]</scope>
    <source>
        <strain evidence="4">DSM 9756</strain>
    </source>
</reference>
<feature type="transmembrane region" description="Helical" evidence="1">
    <location>
        <begin position="6"/>
        <end position="28"/>
    </location>
</feature>
<protein>
    <submittedName>
        <fullName evidence="3">Phospholipid/cholesterol/gamma-HCH transport system substrate-binding protein</fullName>
    </submittedName>
</protein>
<dbReference type="Pfam" id="PF02470">
    <property type="entry name" value="MlaD"/>
    <property type="match status" value="1"/>
</dbReference>
<sequence>MNRNSWGLEAGVGLFIVIGLACVAYLSLNLGDVRLWGSSDYVVHARFSNVSGLKKKAAVTMAGVEIGQVEDIRLEGGEAVVTLRIQKDVKLEEDVIAAIKTMGIIGDKYISITAGGSDVYIEPGGWIMDTQPPLDVEDLLGKYVFGQIGENK</sequence>